<feature type="signal peptide" evidence="1">
    <location>
        <begin position="1"/>
        <end position="25"/>
    </location>
</feature>
<protein>
    <recommendedName>
        <fullName evidence="4">Knottin scorpion toxin-like domain-containing protein</fullName>
    </recommendedName>
</protein>
<proteinExistence type="predicted"/>
<dbReference type="PROSITE" id="PS51257">
    <property type="entry name" value="PROKAR_LIPOPROTEIN"/>
    <property type="match status" value="1"/>
</dbReference>
<keyword evidence="3" id="KW-1185">Reference proteome</keyword>
<dbReference type="Gramene" id="OPUNC02G04650.2">
    <property type="protein sequence ID" value="OPUNC02G04650.2"/>
    <property type="gene ID" value="OPUNC02G04650"/>
</dbReference>
<evidence type="ECO:0000313" key="3">
    <source>
        <dbReference type="Proteomes" id="UP000026962"/>
    </source>
</evidence>
<dbReference type="HOGENOM" id="CLU_178081_0_0_1"/>
<accession>A0A0E0JW50</accession>
<sequence>MEFQSSKVAAAVMIFFLLTTGGAAGACSVGESTTFKGNCEIDGGGCVDACRGEGYTDGYCFINVANPGYHMQLMPWTPAQRFLPRTQPAKALKPALISVQPMAT</sequence>
<feature type="chain" id="PRO_5002364604" description="Knottin scorpion toxin-like domain-containing protein" evidence="1">
    <location>
        <begin position="26"/>
        <end position="104"/>
    </location>
</feature>
<dbReference type="Proteomes" id="UP000026962">
    <property type="component" value="Chromosome 2"/>
</dbReference>
<evidence type="ECO:0008006" key="4">
    <source>
        <dbReference type="Google" id="ProtNLM"/>
    </source>
</evidence>
<evidence type="ECO:0000313" key="2">
    <source>
        <dbReference type="EnsemblPlants" id="OPUNC02G04650.2"/>
    </source>
</evidence>
<dbReference type="EnsemblPlants" id="OPUNC02G04650.2">
    <property type="protein sequence ID" value="OPUNC02G04650.2"/>
    <property type="gene ID" value="OPUNC02G04650"/>
</dbReference>
<dbReference type="AlphaFoldDB" id="A0A0E0JW50"/>
<dbReference type="InterPro" id="IPR036574">
    <property type="entry name" value="Scorpion_toxin-like_sf"/>
</dbReference>
<reference evidence="2" key="2">
    <citation type="submission" date="2018-05" db="EMBL/GenBank/DDBJ databases">
        <title>OpunRS2 (Oryza punctata Reference Sequence Version 2).</title>
        <authorList>
            <person name="Zhang J."/>
            <person name="Kudrna D."/>
            <person name="Lee S."/>
            <person name="Talag J."/>
            <person name="Welchert J."/>
            <person name="Wing R.A."/>
        </authorList>
    </citation>
    <scope>NUCLEOTIDE SEQUENCE [LARGE SCALE GENOMIC DNA]</scope>
</reference>
<name>A0A0E0JW50_ORYPU</name>
<organism evidence="2">
    <name type="scientific">Oryza punctata</name>
    <name type="common">Red rice</name>
    <dbReference type="NCBI Taxonomy" id="4537"/>
    <lineage>
        <taxon>Eukaryota</taxon>
        <taxon>Viridiplantae</taxon>
        <taxon>Streptophyta</taxon>
        <taxon>Embryophyta</taxon>
        <taxon>Tracheophyta</taxon>
        <taxon>Spermatophyta</taxon>
        <taxon>Magnoliopsida</taxon>
        <taxon>Liliopsida</taxon>
        <taxon>Poales</taxon>
        <taxon>Poaceae</taxon>
        <taxon>BOP clade</taxon>
        <taxon>Oryzoideae</taxon>
        <taxon>Oryzeae</taxon>
        <taxon>Oryzinae</taxon>
        <taxon>Oryza</taxon>
    </lineage>
</organism>
<keyword evidence="1" id="KW-0732">Signal</keyword>
<evidence type="ECO:0000256" key="1">
    <source>
        <dbReference type="SAM" id="SignalP"/>
    </source>
</evidence>
<dbReference type="Gene3D" id="3.30.30.10">
    <property type="entry name" value="Knottin, scorpion toxin-like"/>
    <property type="match status" value="1"/>
</dbReference>
<reference evidence="2" key="1">
    <citation type="submission" date="2015-04" db="UniProtKB">
        <authorList>
            <consortium name="EnsemblPlants"/>
        </authorList>
    </citation>
    <scope>IDENTIFICATION</scope>
</reference>